<dbReference type="EMBL" id="AP011115">
    <property type="protein sequence ID" value="BAH51375.1"/>
    <property type="molecule type" value="Genomic_DNA"/>
</dbReference>
<dbReference type="SMART" id="SM00382">
    <property type="entry name" value="AAA"/>
    <property type="match status" value="1"/>
</dbReference>
<dbReference type="GO" id="GO:0005524">
    <property type="term" value="F:ATP binding"/>
    <property type="evidence" value="ECO:0007669"/>
    <property type="project" value="UniProtKB-KW"/>
</dbReference>
<dbReference type="PATRIC" id="fig|632772.20.peg.3275"/>
<reference evidence="5 6" key="1">
    <citation type="submission" date="2009-03" db="EMBL/GenBank/DDBJ databases">
        <title>Comparison of the complete genome sequences of Rhodococcus erythropolis PR4 and Rhodococcus opacus B4.</title>
        <authorList>
            <person name="Takarada H."/>
            <person name="Sekine M."/>
            <person name="Hosoyama A."/>
            <person name="Yamada R."/>
            <person name="Fujisawa T."/>
            <person name="Omata S."/>
            <person name="Shimizu A."/>
            <person name="Tsukatani N."/>
            <person name="Tanikawa S."/>
            <person name="Fujita N."/>
            <person name="Harayama S."/>
        </authorList>
    </citation>
    <scope>NUCLEOTIDE SEQUENCE [LARGE SCALE GENOMIC DNA]</scope>
    <source>
        <strain evidence="5 6">B4</strain>
    </source>
</reference>
<evidence type="ECO:0000313" key="6">
    <source>
        <dbReference type="Proteomes" id="UP000002212"/>
    </source>
</evidence>
<gene>
    <name evidence="5" type="ordered locus">ROP_31280</name>
</gene>
<proteinExistence type="predicted"/>
<evidence type="ECO:0000256" key="2">
    <source>
        <dbReference type="ARBA" id="ARBA00022741"/>
    </source>
</evidence>
<dbReference type="KEGG" id="rop:ROP_31280"/>
<dbReference type="AlphaFoldDB" id="C1B6S2"/>
<evidence type="ECO:0000313" key="5">
    <source>
        <dbReference type="EMBL" id="BAH51375.1"/>
    </source>
</evidence>
<dbReference type="CDD" id="cd03293">
    <property type="entry name" value="ABC_NrtD_SsuB_transporters"/>
    <property type="match status" value="1"/>
</dbReference>
<keyword evidence="1" id="KW-0813">Transport</keyword>
<dbReference type="Proteomes" id="UP000002212">
    <property type="component" value="Chromosome"/>
</dbReference>
<organism evidence="5 6">
    <name type="scientific">Rhodococcus opacus (strain B4)</name>
    <dbReference type="NCBI Taxonomy" id="632772"/>
    <lineage>
        <taxon>Bacteria</taxon>
        <taxon>Bacillati</taxon>
        <taxon>Actinomycetota</taxon>
        <taxon>Actinomycetes</taxon>
        <taxon>Mycobacteriales</taxon>
        <taxon>Nocardiaceae</taxon>
        <taxon>Rhodococcus</taxon>
    </lineage>
</organism>
<evidence type="ECO:0000256" key="3">
    <source>
        <dbReference type="ARBA" id="ARBA00022840"/>
    </source>
</evidence>
<dbReference type="PROSITE" id="PS50893">
    <property type="entry name" value="ABC_TRANSPORTER_2"/>
    <property type="match status" value="1"/>
</dbReference>
<accession>C1B6S2</accession>
<feature type="domain" description="ABC transporter" evidence="4">
    <location>
        <begin position="12"/>
        <end position="241"/>
    </location>
</feature>
<dbReference type="PANTHER" id="PTHR42788:SF13">
    <property type="entry name" value="ALIPHATIC SULFONATES IMPORT ATP-BINDING PROTEIN SSUB"/>
    <property type="match status" value="1"/>
</dbReference>
<dbReference type="InterPro" id="IPR017871">
    <property type="entry name" value="ABC_transporter-like_CS"/>
</dbReference>
<dbReference type="Gene3D" id="3.40.50.300">
    <property type="entry name" value="P-loop containing nucleotide triphosphate hydrolases"/>
    <property type="match status" value="1"/>
</dbReference>
<dbReference type="InterPro" id="IPR003439">
    <property type="entry name" value="ABC_transporter-like_ATP-bd"/>
</dbReference>
<dbReference type="InterPro" id="IPR050166">
    <property type="entry name" value="ABC_transporter_ATP-bind"/>
</dbReference>
<evidence type="ECO:0000259" key="4">
    <source>
        <dbReference type="PROSITE" id="PS50893"/>
    </source>
</evidence>
<dbReference type="SUPFAM" id="SSF52540">
    <property type="entry name" value="P-loop containing nucleoside triphosphate hydrolases"/>
    <property type="match status" value="1"/>
</dbReference>
<keyword evidence="3 5" id="KW-0067">ATP-binding</keyword>
<protein>
    <submittedName>
        <fullName evidence="5">Putative ABC transporter ATP-binding protein</fullName>
    </submittedName>
</protein>
<evidence type="ECO:0000256" key="1">
    <source>
        <dbReference type="ARBA" id="ARBA00022448"/>
    </source>
</evidence>
<dbReference type="STRING" id="632772.ROP_31280"/>
<keyword evidence="2" id="KW-0547">Nucleotide-binding</keyword>
<name>C1B6S2_RHOOB</name>
<dbReference type="InterPro" id="IPR003593">
    <property type="entry name" value="AAA+_ATPase"/>
</dbReference>
<sequence length="269" mass="30196">MATTDRSGPPILEVDSVVFGYGAETIIDNVSFDGRAGDFISIIGPSGCGKSTLLTLLDGMAQPLAGSVRVNGQRPLPGEPSRSMVFQNFALMPWKTVLDNVELGLRYRRRDLAKKDRYDIAHEYLKKVGLDRSSKLYPRHLSGGMQQRVGLARAFAVQPQILLMDEPFGALDAQNAEILREDVRALVQEEQRTVVFVTHNLDEALQLSNRILLMTAGPGRIREAVTVDLPDEDSDDYPARYEAYRKQLWMHLRQEVNETRAREEEGPTR</sequence>
<dbReference type="GO" id="GO:0016887">
    <property type="term" value="F:ATP hydrolysis activity"/>
    <property type="evidence" value="ECO:0007669"/>
    <property type="project" value="InterPro"/>
</dbReference>
<dbReference type="Pfam" id="PF00005">
    <property type="entry name" value="ABC_tran"/>
    <property type="match status" value="1"/>
</dbReference>
<dbReference type="PROSITE" id="PS00211">
    <property type="entry name" value="ABC_TRANSPORTER_1"/>
    <property type="match status" value="1"/>
</dbReference>
<dbReference type="InterPro" id="IPR027417">
    <property type="entry name" value="P-loop_NTPase"/>
</dbReference>
<dbReference type="HOGENOM" id="CLU_000604_1_22_11"/>
<dbReference type="PANTHER" id="PTHR42788">
    <property type="entry name" value="TAURINE IMPORT ATP-BINDING PROTEIN-RELATED"/>
    <property type="match status" value="1"/>
</dbReference>